<evidence type="ECO:0000313" key="2">
    <source>
        <dbReference type="EnsemblMetazoa" id="ISCW010292-PA"/>
    </source>
</evidence>
<sequence>ERKFIVFEDCLLERFRVCRKCFAPCRNTTAVSGTLLTITSTCTNEHKETWRSQPKVGNKAAGNPLICAAILFSGADVATTLRLLRSINISTISDRLYYYYQEGYLLSAVKQVYERRNTELLEGLRGKAIDLAGDGRCDSPGFSAKYCIYTFHEATTKKIIHMEQVQVGSPAYNKLRSIISNPRLIKDIQHLSSGSQTYSVESFNSVLIKFASQSRAFSPEGMMAR</sequence>
<dbReference type="EnsemblMetazoa" id="ISCW010292-RA">
    <property type="protein sequence ID" value="ISCW010292-PA"/>
    <property type="gene ID" value="ISCW010292"/>
</dbReference>
<gene>
    <name evidence="1" type="ORF">IscW_ISCW010292</name>
</gene>
<dbReference type="PANTHER" id="PTHR31751:SF42">
    <property type="entry name" value="PROTEIN CBG10204"/>
    <property type="match status" value="1"/>
</dbReference>
<reference evidence="2" key="2">
    <citation type="submission" date="2020-05" db="UniProtKB">
        <authorList>
            <consortium name="EnsemblMetazoa"/>
        </authorList>
    </citation>
    <scope>IDENTIFICATION</scope>
    <source>
        <strain evidence="2">wikel</strain>
    </source>
</reference>
<dbReference type="HOGENOM" id="CLU_1232538_0_0_1"/>
<dbReference type="AlphaFoldDB" id="B7Q185"/>
<keyword evidence="3" id="KW-1185">Reference proteome</keyword>
<name>B7Q185_IXOSC</name>
<dbReference type="VEuPathDB" id="VectorBase:ISCW010292"/>
<dbReference type="Proteomes" id="UP000001555">
    <property type="component" value="Unassembled WGS sequence"/>
</dbReference>
<dbReference type="VEuPathDB" id="VectorBase:ISCP_026044"/>
<dbReference type="InParanoid" id="B7Q185"/>
<dbReference type="EMBL" id="ABJB010437150">
    <property type="status" value="NOT_ANNOTATED_CDS"/>
    <property type="molecule type" value="Genomic_DNA"/>
</dbReference>
<dbReference type="OrthoDB" id="6514914at2759"/>
<protein>
    <submittedName>
        <fullName evidence="1 2">Uncharacterized protein</fullName>
    </submittedName>
</protein>
<accession>B7Q185</accession>
<dbReference type="EMBL" id="DS836344">
    <property type="protein sequence ID" value="EEC12607.1"/>
    <property type="molecule type" value="Genomic_DNA"/>
</dbReference>
<organism>
    <name type="scientific">Ixodes scapularis</name>
    <name type="common">Black-legged tick</name>
    <name type="synonym">Deer tick</name>
    <dbReference type="NCBI Taxonomy" id="6945"/>
    <lineage>
        <taxon>Eukaryota</taxon>
        <taxon>Metazoa</taxon>
        <taxon>Ecdysozoa</taxon>
        <taxon>Arthropoda</taxon>
        <taxon>Chelicerata</taxon>
        <taxon>Arachnida</taxon>
        <taxon>Acari</taxon>
        <taxon>Parasitiformes</taxon>
        <taxon>Ixodida</taxon>
        <taxon>Ixodoidea</taxon>
        <taxon>Ixodidae</taxon>
        <taxon>Ixodinae</taxon>
        <taxon>Ixodes</taxon>
    </lineage>
</organism>
<dbReference type="PANTHER" id="PTHR31751">
    <property type="entry name" value="SI:CH211-108C17.2-RELATED-RELATED"/>
    <property type="match status" value="1"/>
</dbReference>
<proteinExistence type="predicted"/>
<evidence type="ECO:0000313" key="1">
    <source>
        <dbReference type="EMBL" id="EEC12607.1"/>
    </source>
</evidence>
<dbReference type="VEuPathDB" id="VectorBase:ISCI010292"/>
<dbReference type="PaxDb" id="6945-B7Q185"/>
<reference evidence="1 3" key="1">
    <citation type="submission" date="2008-03" db="EMBL/GenBank/DDBJ databases">
        <title>Annotation of Ixodes scapularis.</title>
        <authorList>
            <consortium name="Ixodes scapularis Genome Project Consortium"/>
            <person name="Caler E."/>
            <person name="Hannick L.I."/>
            <person name="Bidwell S."/>
            <person name="Joardar V."/>
            <person name="Thiagarajan M."/>
            <person name="Amedeo P."/>
            <person name="Galinsky K.J."/>
            <person name="Schobel S."/>
            <person name="Inman J."/>
            <person name="Hostetler J."/>
            <person name="Miller J."/>
            <person name="Hammond M."/>
            <person name="Megy K."/>
            <person name="Lawson D."/>
            <person name="Kodira C."/>
            <person name="Sutton G."/>
            <person name="Meyer J."/>
            <person name="Hill C.A."/>
            <person name="Birren B."/>
            <person name="Nene V."/>
            <person name="Collins F."/>
            <person name="Alarcon-Chaidez F."/>
            <person name="Wikel S."/>
            <person name="Strausberg R."/>
        </authorList>
    </citation>
    <scope>NUCLEOTIDE SEQUENCE [LARGE SCALE GENOMIC DNA]</scope>
    <source>
        <strain evidence="3">Wikel</strain>
        <strain evidence="1">Wikel colony</strain>
    </source>
</reference>
<evidence type="ECO:0000313" key="3">
    <source>
        <dbReference type="Proteomes" id="UP000001555"/>
    </source>
</evidence>
<feature type="non-terminal residue" evidence="1">
    <location>
        <position position="1"/>
    </location>
</feature>